<comment type="subcellular location">
    <subcellularLocation>
        <location evidence="1">Cell envelope</location>
    </subcellularLocation>
</comment>
<dbReference type="GO" id="GO:1904680">
    <property type="term" value="F:peptide transmembrane transporter activity"/>
    <property type="evidence" value="ECO:0007669"/>
    <property type="project" value="TreeGrafter"/>
</dbReference>
<dbReference type="EMBL" id="JACHJJ010000017">
    <property type="protein sequence ID" value="MBB5965561.1"/>
    <property type="molecule type" value="Genomic_DNA"/>
</dbReference>
<dbReference type="SUPFAM" id="SSF53850">
    <property type="entry name" value="Periplasmic binding protein-like II"/>
    <property type="match status" value="1"/>
</dbReference>
<dbReference type="PANTHER" id="PTHR30290">
    <property type="entry name" value="PERIPLASMIC BINDING COMPONENT OF ABC TRANSPORTER"/>
    <property type="match status" value="1"/>
</dbReference>
<dbReference type="InterPro" id="IPR030678">
    <property type="entry name" value="Peptide/Ni-bd"/>
</dbReference>
<evidence type="ECO:0000256" key="1">
    <source>
        <dbReference type="ARBA" id="ARBA00004196"/>
    </source>
</evidence>
<feature type="signal peptide" evidence="5">
    <location>
        <begin position="1"/>
        <end position="24"/>
    </location>
</feature>
<dbReference type="Gene3D" id="3.10.105.10">
    <property type="entry name" value="Dipeptide-binding Protein, Domain 3"/>
    <property type="match status" value="1"/>
</dbReference>
<sequence>MTRPRLAALAAVLAGACTLAACSAAPGSGGPAAEQAVAPTVTTSVPAPTRDVDAVTWNLATGEPATLDPSMAGVESISTIVANMCEGLFTLGPDYRLQPALATGFTHPDPLTYVIGLREGATFWDGEPVTAEDVVYSVRRILDPELGSSWIGWAVNLDTIEATGDGEITVKLKKPDVMVPNFFAMPSFFVVQKAFAEAAGRDFGTAKSGVMCTGPYKYGSWTQGQDITLTRNDAWWNTAVKPRIKDLRFTFVADPSAQTAALASGDVDGQFIVPRAAHEQLAAKGNMLFGTSLSPTFLAVLNPDGALSDPATRQALQALIDYKGIIGSVYRGTAQPLRALVPPAAWGYGKEIFQAEYDRLPEPVQDLEKAKALVGRSARAKEKIVLAYLTASEEETRIATAIADAATQAGMTIELKPLTGEQFGAVFAAPQARAGLDLFLVTGYLDFPEPLSYYQFFTSGSFYNFPGYENKEYDTAILTAMTTEDPDARAREVAKAQSIMAEDLINIPIATQYVNVYYGPELTGLVPRQSYLNTPWATTLGGK</sequence>
<dbReference type="GO" id="GO:0030313">
    <property type="term" value="C:cell envelope"/>
    <property type="evidence" value="ECO:0007669"/>
    <property type="project" value="UniProtKB-SubCell"/>
</dbReference>
<gene>
    <name evidence="7" type="ORF">FHS22_004851</name>
</gene>
<dbReference type="GO" id="GO:0015833">
    <property type="term" value="P:peptide transport"/>
    <property type="evidence" value="ECO:0007669"/>
    <property type="project" value="TreeGrafter"/>
</dbReference>
<evidence type="ECO:0000256" key="4">
    <source>
        <dbReference type="ARBA" id="ARBA00022729"/>
    </source>
</evidence>
<keyword evidence="8" id="KW-1185">Reference proteome</keyword>
<dbReference type="Proteomes" id="UP000562352">
    <property type="component" value="Unassembled WGS sequence"/>
</dbReference>
<evidence type="ECO:0000259" key="6">
    <source>
        <dbReference type="Pfam" id="PF00496"/>
    </source>
</evidence>
<accession>A0A841D5Q6</accession>
<proteinExistence type="inferred from homology"/>
<comment type="caution">
    <text evidence="7">The sequence shown here is derived from an EMBL/GenBank/DDBJ whole genome shotgun (WGS) entry which is preliminary data.</text>
</comment>
<dbReference type="InterPro" id="IPR039424">
    <property type="entry name" value="SBP_5"/>
</dbReference>
<dbReference type="InterPro" id="IPR000914">
    <property type="entry name" value="SBP_5_dom"/>
</dbReference>
<dbReference type="AlphaFoldDB" id="A0A841D5Q6"/>
<dbReference type="PANTHER" id="PTHR30290:SF10">
    <property type="entry name" value="PERIPLASMIC OLIGOPEPTIDE-BINDING PROTEIN-RELATED"/>
    <property type="match status" value="1"/>
</dbReference>
<keyword evidence="4 5" id="KW-0732">Signal</keyword>
<evidence type="ECO:0000313" key="8">
    <source>
        <dbReference type="Proteomes" id="UP000562352"/>
    </source>
</evidence>
<name>A0A841D5Q6_PLAVE</name>
<dbReference type="GO" id="GO:0043190">
    <property type="term" value="C:ATP-binding cassette (ABC) transporter complex"/>
    <property type="evidence" value="ECO:0007669"/>
    <property type="project" value="InterPro"/>
</dbReference>
<evidence type="ECO:0000256" key="5">
    <source>
        <dbReference type="SAM" id="SignalP"/>
    </source>
</evidence>
<evidence type="ECO:0000256" key="2">
    <source>
        <dbReference type="ARBA" id="ARBA00005695"/>
    </source>
</evidence>
<reference evidence="7 8" key="1">
    <citation type="submission" date="2020-08" db="EMBL/GenBank/DDBJ databases">
        <title>Genomic Encyclopedia of Type Strains, Phase III (KMG-III): the genomes of soil and plant-associated and newly described type strains.</title>
        <authorList>
            <person name="Whitman W."/>
        </authorList>
    </citation>
    <scope>NUCLEOTIDE SEQUENCE [LARGE SCALE GENOMIC DNA]</scope>
    <source>
        <strain evidence="7 8">CECT 3303</strain>
    </source>
</reference>
<protein>
    <submittedName>
        <fullName evidence="7">Peptide/nickel transport system substrate-binding protein</fullName>
    </submittedName>
</protein>
<evidence type="ECO:0000313" key="7">
    <source>
        <dbReference type="EMBL" id="MBB5965561.1"/>
    </source>
</evidence>
<keyword evidence="3" id="KW-0813">Transport</keyword>
<dbReference type="CDD" id="cd00995">
    <property type="entry name" value="PBP2_NikA_DppA_OppA_like"/>
    <property type="match status" value="1"/>
</dbReference>
<dbReference type="PIRSF" id="PIRSF002741">
    <property type="entry name" value="MppA"/>
    <property type="match status" value="1"/>
</dbReference>
<dbReference type="Gene3D" id="3.40.190.10">
    <property type="entry name" value="Periplasmic binding protein-like II"/>
    <property type="match status" value="1"/>
</dbReference>
<dbReference type="GO" id="GO:0042597">
    <property type="term" value="C:periplasmic space"/>
    <property type="evidence" value="ECO:0007669"/>
    <property type="project" value="UniProtKB-ARBA"/>
</dbReference>
<feature type="chain" id="PRO_5038889376" evidence="5">
    <location>
        <begin position="25"/>
        <end position="543"/>
    </location>
</feature>
<comment type="similarity">
    <text evidence="2">Belongs to the bacterial solute-binding protein 5 family.</text>
</comment>
<dbReference type="RefSeq" id="WP_184945038.1">
    <property type="nucleotide sequence ID" value="NZ_BAAAWZ010000001.1"/>
</dbReference>
<dbReference type="Pfam" id="PF00496">
    <property type="entry name" value="SBP_bac_5"/>
    <property type="match status" value="1"/>
</dbReference>
<organism evidence="7 8">
    <name type="scientific">Planomonospora venezuelensis</name>
    <dbReference type="NCBI Taxonomy" id="1999"/>
    <lineage>
        <taxon>Bacteria</taxon>
        <taxon>Bacillati</taxon>
        <taxon>Actinomycetota</taxon>
        <taxon>Actinomycetes</taxon>
        <taxon>Streptosporangiales</taxon>
        <taxon>Streptosporangiaceae</taxon>
        <taxon>Planomonospora</taxon>
    </lineage>
</organism>
<feature type="domain" description="Solute-binding protein family 5" evidence="6">
    <location>
        <begin position="97"/>
        <end position="461"/>
    </location>
</feature>
<dbReference type="PROSITE" id="PS51257">
    <property type="entry name" value="PROKAR_LIPOPROTEIN"/>
    <property type="match status" value="1"/>
</dbReference>
<dbReference type="Gene3D" id="3.90.76.10">
    <property type="entry name" value="Dipeptide-binding Protein, Domain 1"/>
    <property type="match status" value="1"/>
</dbReference>
<evidence type="ECO:0000256" key="3">
    <source>
        <dbReference type="ARBA" id="ARBA00022448"/>
    </source>
</evidence>